<dbReference type="InterPro" id="IPR015424">
    <property type="entry name" value="PyrdxlP-dep_Trfase"/>
</dbReference>
<dbReference type="PANTHER" id="PTHR11999">
    <property type="entry name" value="GROUP II PYRIDOXAL-5-PHOSPHATE DECARBOXYLASE"/>
    <property type="match status" value="1"/>
</dbReference>
<dbReference type="EMBL" id="JBHSKF010000009">
    <property type="protein sequence ID" value="MFC5289103.1"/>
    <property type="molecule type" value="Genomic_DNA"/>
</dbReference>
<name>A0ABW0ENV3_9PSEU</name>
<evidence type="ECO:0000256" key="1">
    <source>
        <dbReference type="ARBA" id="ARBA00001933"/>
    </source>
</evidence>
<dbReference type="InterPro" id="IPR010977">
    <property type="entry name" value="Aromatic_deC"/>
</dbReference>
<dbReference type="PANTHER" id="PTHR11999:SF70">
    <property type="entry name" value="MIP05841P"/>
    <property type="match status" value="1"/>
</dbReference>
<evidence type="ECO:0000256" key="6">
    <source>
        <dbReference type="RuleBase" id="RU000382"/>
    </source>
</evidence>
<keyword evidence="5 6" id="KW-0456">Lyase</keyword>
<dbReference type="InterPro" id="IPR002129">
    <property type="entry name" value="PyrdxlP-dep_de-COase"/>
</dbReference>
<dbReference type="Gene3D" id="3.40.640.10">
    <property type="entry name" value="Type I PLP-dependent aspartate aminotransferase-like (Major domain)"/>
    <property type="match status" value="1"/>
</dbReference>
<dbReference type="Proteomes" id="UP001596157">
    <property type="component" value="Unassembled WGS sequence"/>
</dbReference>
<comment type="similarity">
    <text evidence="2 6">Belongs to the group II decarboxylase family.</text>
</comment>
<reference evidence="8" key="1">
    <citation type="journal article" date="2019" name="Int. J. Syst. Evol. Microbiol.">
        <title>The Global Catalogue of Microorganisms (GCM) 10K type strain sequencing project: providing services to taxonomists for standard genome sequencing and annotation.</title>
        <authorList>
            <consortium name="The Broad Institute Genomics Platform"/>
            <consortium name="The Broad Institute Genome Sequencing Center for Infectious Disease"/>
            <person name="Wu L."/>
            <person name="Ma J."/>
        </authorList>
    </citation>
    <scope>NUCLEOTIDE SEQUENCE [LARGE SCALE GENOMIC DNA]</scope>
    <source>
        <strain evidence="8">CCUG 59778</strain>
    </source>
</reference>
<dbReference type="InterPro" id="IPR015421">
    <property type="entry name" value="PyrdxlP-dep_Trfase_major"/>
</dbReference>
<gene>
    <name evidence="7" type="ORF">ACFPM7_18795</name>
</gene>
<keyword evidence="3" id="KW-0210">Decarboxylase</keyword>
<proteinExistence type="inferred from homology"/>
<keyword evidence="8" id="KW-1185">Reference proteome</keyword>
<organism evidence="7 8">
    <name type="scientific">Actinokineospora guangxiensis</name>
    <dbReference type="NCBI Taxonomy" id="1490288"/>
    <lineage>
        <taxon>Bacteria</taxon>
        <taxon>Bacillati</taxon>
        <taxon>Actinomycetota</taxon>
        <taxon>Actinomycetes</taxon>
        <taxon>Pseudonocardiales</taxon>
        <taxon>Pseudonocardiaceae</taxon>
        <taxon>Actinokineospora</taxon>
    </lineage>
</organism>
<keyword evidence="4 6" id="KW-0663">Pyridoxal phosphate</keyword>
<dbReference type="Gene3D" id="3.90.1150.10">
    <property type="entry name" value="Aspartate Aminotransferase, domain 1"/>
    <property type="match status" value="1"/>
</dbReference>
<comment type="cofactor">
    <cofactor evidence="1 6">
        <name>pyridoxal 5'-phosphate</name>
        <dbReference type="ChEBI" id="CHEBI:597326"/>
    </cofactor>
</comment>
<evidence type="ECO:0000256" key="3">
    <source>
        <dbReference type="ARBA" id="ARBA00022793"/>
    </source>
</evidence>
<evidence type="ECO:0000313" key="8">
    <source>
        <dbReference type="Proteomes" id="UP001596157"/>
    </source>
</evidence>
<evidence type="ECO:0000256" key="2">
    <source>
        <dbReference type="ARBA" id="ARBA00009533"/>
    </source>
</evidence>
<protein>
    <submittedName>
        <fullName evidence="7">Pyridoxal phosphate-dependent decarboxylase family protein</fullName>
    </submittedName>
</protein>
<dbReference type="PRINTS" id="PR00800">
    <property type="entry name" value="YHDCRBOXLASE"/>
</dbReference>
<sequence length="461" mass="48761">MHPLEPSAEEIAAMMAVATDYVTGFVDSLAGPQVPAESPARELLLAPPPAQPGDFGELVGLYRRAAATATDTAGPGCFAYFPGGGVVSSAVAEVLSRTANRYSGSGSMATDLVAMEHGVLRWLCERFGLPARTSGGVLTTGTSTGLLAAIVTAREELLGEDFTSGTLYLTAQTHHSVAKAARIAGLPARAVRVVPTTARRRMDPAALAAMVAADRAAGLRPFLVVGTAGTTNTGAVDPLDELADLAAAEDLWFHVDAAYGGGFWLTERGRARMRGMERADSITFDAHKSLFLPYTTGVLLVADVRPLLRAHTADADYLQDLDLEASLPNFADMGAELSREYRGLRLWLPLHLHGTDAFVSALDEKLDLSSALHGELVALGLWAPEPDLTVHVFRAPGGEEVNRALLAEVNASGRTTITSTQIDGEFTLRLCVINHRTHREHVDEAVATIRRALGAVGRAAA</sequence>
<dbReference type="SUPFAM" id="SSF53383">
    <property type="entry name" value="PLP-dependent transferases"/>
    <property type="match status" value="1"/>
</dbReference>
<dbReference type="InterPro" id="IPR015422">
    <property type="entry name" value="PyrdxlP-dep_Trfase_small"/>
</dbReference>
<evidence type="ECO:0000256" key="5">
    <source>
        <dbReference type="ARBA" id="ARBA00023239"/>
    </source>
</evidence>
<evidence type="ECO:0000256" key="4">
    <source>
        <dbReference type="ARBA" id="ARBA00022898"/>
    </source>
</evidence>
<evidence type="ECO:0000313" key="7">
    <source>
        <dbReference type="EMBL" id="MFC5289103.1"/>
    </source>
</evidence>
<accession>A0ABW0ENV3</accession>
<dbReference type="Pfam" id="PF00282">
    <property type="entry name" value="Pyridoxal_deC"/>
    <property type="match status" value="1"/>
</dbReference>
<dbReference type="RefSeq" id="WP_378248946.1">
    <property type="nucleotide sequence ID" value="NZ_JBHSKF010000009.1"/>
</dbReference>
<comment type="caution">
    <text evidence="7">The sequence shown here is derived from an EMBL/GenBank/DDBJ whole genome shotgun (WGS) entry which is preliminary data.</text>
</comment>